<comment type="subcellular location">
    <subcellularLocation>
        <location evidence="1">Membrane</location>
        <topology evidence="1">Multi-pass membrane protein</topology>
    </subcellularLocation>
</comment>
<evidence type="ECO:0000256" key="3">
    <source>
        <dbReference type="ARBA" id="ARBA00022475"/>
    </source>
</evidence>
<protein>
    <submittedName>
        <fullName evidence="8">AEC family transporter</fullName>
    </submittedName>
</protein>
<dbReference type="Proteomes" id="UP000313645">
    <property type="component" value="Unassembled WGS sequence"/>
</dbReference>
<feature type="transmembrane region" description="Helical" evidence="7">
    <location>
        <begin position="240"/>
        <end position="261"/>
    </location>
</feature>
<dbReference type="PANTHER" id="PTHR36838:SF1">
    <property type="entry name" value="SLR1864 PROTEIN"/>
    <property type="match status" value="1"/>
</dbReference>
<feature type="transmembrane region" description="Helical" evidence="7">
    <location>
        <begin position="118"/>
        <end position="142"/>
    </location>
</feature>
<reference evidence="8 9" key="1">
    <citation type="submission" date="2019-02" db="EMBL/GenBank/DDBJ databases">
        <title>Marinobacter halodurans sp. nov., a marine bacterium isolated from sea tidal flat.</title>
        <authorList>
            <person name="Yoo Y."/>
            <person name="Lee D.W."/>
            <person name="Kim B.S."/>
            <person name="Kim J.-J."/>
        </authorList>
    </citation>
    <scope>NUCLEOTIDE SEQUENCE [LARGE SCALE GENOMIC DNA]</scope>
    <source>
        <strain evidence="8 9">YJ-S3-2</strain>
    </source>
</reference>
<dbReference type="RefSeq" id="WP_131483811.1">
    <property type="nucleotide sequence ID" value="NZ_SJDL01000046.1"/>
</dbReference>
<dbReference type="Pfam" id="PF03547">
    <property type="entry name" value="Mem_trans"/>
    <property type="match status" value="2"/>
</dbReference>
<sequence length="293" mass="30779">MLSAYLNALFPVVFCAVLGLILARRTTLLDSPALSRLVTLIGLPALILKAMLGMDTPIWSVSDTLIAILAVLALSAVVGAIALKLSGLEVRGYLSMLVNPNTGNLGIPLVFSLLGDQALVHAVVVSTVVQISHFTLGVWLLSGRFSFKAIFSNASIIALLVGLVWVATGIEAPEAVTRTLDILAGMTIPVMLLLLGRSLASINLRELGQVWRIVGLSFGRVVLGLGSALAVISVLPLEPIVAHTILIQASMPVAVISYILASHYNGPKDDIAAVILLSMPVSLLAVFAALHFV</sequence>
<evidence type="ECO:0000313" key="9">
    <source>
        <dbReference type="Proteomes" id="UP000313645"/>
    </source>
</evidence>
<evidence type="ECO:0000256" key="5">
    <source>
        <dbReference type="ARBA" id="ARBA00022989"/>
    </source>
</evidence>
<keyword evidence="9" id="KW-1185">Reference proteome</keyword>
<evidence type="ECO:0000256" key="4">
    <source>
        <dbReference type="ARBA" id="ARBA00022692"/>
    </source>
</evidence>
<keyword evidence="3" id="KW-1003">Cell membrane</keyword>
<gene>
    <name evidence="8" type="ORF">EZI54_20750</name>
</gene>
<feature type="transmembrane region" description="Helical" evidence="7">
    <location>
        <begin position="33"/>
        <end position="52"/>
    </location>
</feature>
<feature type="transmembrane region" description="Helical" evidence="7">
    <location>
        <begin position="273"/>
        <end position="292"/>
    </location>
</feature>
<evidence type="ECO:0000256" key="1">
    <source>
        <dbReference type="ARBA" id="ARBA00004141"/>
    </source>
</evidence>
<evidence type="ECO:0000256" key="2">
    <source>
        <dbReference type="ARBA" id="ARBA00022448"/>
    </source>
</evidence>
<feature type="transmembrane region" description="Helical" evidence="7">
    <location>
        <begin position="182"/>
        <end position="200"/>
    </location>
</feature>
<keyword evidence="4 7" id="KW-0812">Transmembrane</keyword>
<evidence type="ECO:0000256" key="7">
    <source>
        <dbReference type="SAM" id="Phobius"/>
    </source>
</evidence>
<feature type="transmembrane region" description="Helical" evidence="7">
    <location>
        <begin position="64"/>
        <end position="83"/>
    </location>
</feature>
<keyword evidence="5 7" id="KW-1133">Transmembrane helix</keyword>
<name>A0ABY1ZEM4_9GAMM</name>
<keyword evidence="2" id="KW-0813">Transport</keyword>
<comment type="caution">
    <text evidence="8">The sequence shown here is derived from an EMBL/GenBank/DDBJ whole genome shotgun (WGS) entry which is preliminary data.</text>
</comment>
<evidence type="ECO:0000256" key="6">
    <source>
        <dbReference type="ARBA" id="ARBA00023136"/>
    </source>
</evidence>
<dbReference type="InterPro" id="IPR004776">
    <property type="entry name" value="Mem_transp_PIN-like"/>
</dbReference>
<feature type="transmembrane region" description="Helical" evidence="7">
    <location>
        <begin position="149"/>
        <end position="170"/>
    </location>
</feature>
<dbReference type="PANTHER" id="PTHR36838">
    <property type="entry name" value="AUXIN EFFLUX CARRIER FAMILY PROTEIN"/>
    <property type="match status" value="1"/>
</dbReference>
<organism evidence="8 9">
    <name type="scientific">Marinobacter halodurans</name>
    <dbReference type="NCBI Taxonomy" id="2528979"/>
    <lineage>
        <taxon>Bacteria</taxon>
        <taxon>Pseudomonadati</taxon>
        <taxon>Pseudomonadota</taxon>
        <taxon>Gammaproteobacteria</taxon>
        <taxon>Pseudomonadales</taxon>
        <taxon>Marinobacteraceae</taxon>
        <taxon>Marinobacter</taxon>
    </lineage>
</organism>
<keyword evidence="6 7" id="KW-0472">Membrane</keyword>
<dbReference type="EMBL" id="SJDL01000046">
    <property type="protein sequence ID" value="TBW48723.1"/>
    <property type="molecule type" value="Genomic_DNA"/>
</dbReference>
<evidence type="ECO:0000313" key="8">
    <source>
        <dbReference type="EMBL" id="TBW48723.1"/>
    </source>
</evidence>
<proteinExistence type="predicted"/>
<accession>A0ABY1ZEM4</accession>
<feature type="transmembrane region" description="Helical" evidence="7">
    <location>
        <begin position="212"/>
        <end position="234"/>
    </location>
</feature>